<gene>
    <name evidence="1" type="ORF">VNO77_04030</name>
</gene>
<evidence type="ECO:0000313" key="1">
    <source>
        <dbReference type="EMBL" id="KAK7361935.1"/>
    </source>
</evidence>
<protein>
    <submittedName>
        <fullName evidence="1">Uncharacterized protein</fullName>
    </submittedName>
</protein>
<dbReference type="AlphaFoldDB" id="A0AAN9MVS3"/>
<reference evidence="1 2" key="1">
    <citation type="submission" date="2024-01" db="EMBL/GenBank/DDBJ databases">
        <title>The genomes of 5 underutilized Papilionoideae crops provide insights into root nodulation and disease resistanc.</title>
        <authorList>
            <person name="Jiang F."/>
        </authorList>
    </citation>
    <scope>NUCLEOTIDE SEQUENCE [LARGE SCALE GENOMIC DNA]</scope>
    <source>
        <strain evidence="1">LVBAO_FW01</strain>
        <tissue evidence="1">Leaves</tissue>
    </source>
</reference>
<keyword evidence="2" id="KW-1185">Reference proteome</keyword>
<organism evidence="1 2">
    <name type="scientific">Canavalia gladiata</name>
    <name type="common">Sword bean</name>
    <name type="synonym">Dolichos gladiatus</name>
    <dbReference type="NCBI Taxonomy" id="3824"/>
    <lineage>
        <taxon>Eukaryota</taxon>
        <taxon>Viridiplantae</taxon>
        <taxon>Streptophyta</taxon>
        <taxon>Embryophyta</taxon>
        <taxon>Tracheophyta</taxon>
        <taxon>Spermatophyta</taxon>
        <taxon>Magnoliopsida</taxon>
        <taxon>eudicotyledons</taxon>
        <taxon>Gunneridae</taxon>
        <taxon>Pentapetalae</taxon>
        <taxon>rosids</taxon>
        <taxon>fabids</taxon>
        <taxon>Fabales</taxon>
        <taxon>Fabaceae</taxon>
        <taxon>Papilionoideae</taxon>
        <taxon>50 kb inversion clade</taxon>
        <taxon>NPAAA clade</taxon>
        <taxon>indigoferoid/millettioid clade</taxon>
        <taxon>Phaseoleae</taxon>
        <taxon>Canavalia</taxon>
    </lineage>
</organism>
<dbReference type="Proteomes" id="UP001367508">
    <property type="component" value="Unassembled WGS sequence"/>
</dbReference>
<sequence length="102" mass="11422">MPTILHIPSPFHRWAPRLVGLPLHAWGVRYVRSLKRRENKVDPMRCSTVGRALAFRPNLPRSPGDLFAIMLEALSCSNYAIASQTSAPPLSVLSKAFRISRT</sequence>
<proteinExistence type="predicted"/>
<name>A0AAN9MVS3_CANGL</name>
<dbReference type="EMBL" id="JAYMYQ010000001">
    <property type="protein sequence ID" value="KAK7361935.1"/>
    <property type="molecule type" value="Genomic_DNA"/>
</dbReference>
<comment type="caution">
    <text evidence="1">The sequence shown here is derived from an EMBL/GenBank/DDBJ whole genome shotgun (WGS) entry which is preliminary data.</text>
</comment>
<evidence type="ECO:0000313" key="2">
    <source>
        <dbReference type="Proteomes" id="UP001367508"/>
    </source>
</evidence>
<accession>A0AAN9MVS3</accession>